<evidence type="ECO:0000256" key="1">
    <source>
        <dbReference type="SAM" id="SignalP"/>
    </source>
</evidence>
<evidence type="ECO:0000313" key="2">
    <source>
        <dbReference type="EMBL" id="JAP77702.1"/>
    </source>
</evidence>
<feature type="chain" id="PRO_5007285128" description="Lipocalin" evidence="1">
    <location>
        <begin position="23"/>
        <end position="97"/>
    </location>
</feature>
<proteinExistence type="predicted"/>
<protein>
    <recommendedName>
        <fullName evidence="3">Lipocalin</fullName>
    </recommendedName>
</protein>
<dbReference type="AlphaFoldDB" id="A0A131YGS3"/>
<accession>A0A131YGS3</accession>
<sequence>MKCLFAAIVVLLIVSLLRRSFAIKCPARFDRQGALTLLETWKYTLDLQMKQGCYLIPAAVQDVVPRQDFGNTTNMELERSSAFIPLLLWSTMTNITL</sequence>
<keyword evidence="1" id="KW-0732">Signal</keyword>
<reference evidence="2" key="1">
    <citation type="journal article" date="2016" name="Ticks Tick Borne Dis.">
        <title>De novo assembly and annotation of the salivary gland transcriptome of Rhipicephalus appendiculatus male and female ticks during blood feeding.</title>
        <authorList>
            <person name="de Castro M.H."/>
            <person name="de Klerk D."/>
            <person name="Pienaar R."/>
            <person name="Latif A.A."/>
            <person name="Rees D.J."/>
            <person name="Mans B.J."/>
        </authorList>
    </citation>
    <scope>NUCLEOTIDE SEQUENCE</scope>
    <source>
        <tissue evidence="2">Salivary glands</tissue>
    </source>
</reference>
<dbReference type="EMBL" id="GEDV01010855">
    <property type="protein sequence ID" value="JAP77702.1"/>
    <property type="molecule type" value="Transcribed_RNA"/>
</dbReference>
<feature type="signal peptide" evidence="1">
    <location>
        <begin position="1"/>
        <end position="22"/>
    </location>
</feature>
<evidence type="ECO:0008006" key="3">
    <source>
        <dbReference type="Google" id="ProtNLM"/>
    </source>
</evidence>
<name>A0A131YGS3_RHIAP</name>
<organism evidence="2">
    <name type="scientific">Rhipicephalus appendiculatus</name>
    <name type="common">Brown ear tick</name>
    <dbReference type="NCBI Taxonomy" id="34631"/>
    <lineage>
        <taxon>Eukaryota</taxon>
        <taxon>Metazoa</taxon>
        <taxon>Ecdysozoa</taxon>
        <taxon>Arthropoda</taxon>
        <taxon>Chelicerata</taxon>
        <taxon>Arachnida</taxon>
        <taxon>Acari</taxon>
        <taxon>Parasitiformes</taxon>
        <taxon>Ixodida</taxon>
        <taxon>Ixodoidea</taxon>
        <taxon>Ixodidae</taxon>
        <taxon>Rhipicephalinae</taxon>
        <taxon>Rhipicephalus</taxon>
        <taxon>Rhipicephalus</taxon>
    </lineage>
</organism>